<evidence type="ECO:0000256" key="17">
    <source>
        <dbReference type="ARBA" id="ARBA00023054"/>
    </source>
</evidence>
<comment type="catalytic activity">
    <reaction evidence="29">
        <text>an adenosine in mRNA + S-adenosyl-L-methionine = an N(1)-methyladenosine in mRNA + S-adenosyl-L-homocysteine + H(+)</text>
        <dbReference type="Rhea" id="RHEA:55392"/>
        <dbReference type="Rhea" id="RHEA-COMP:12414"/>
        <dbReference type="Rhea" id="RHEA-COMP:12415"/>
        <dbReference type="ChEBI" id="CHEBI:15378"/>
        <dbReference type="ChEBI" id="CHEBI:57856"/>
        <dbReference type="ChEBI" id="CHEBI:59789"/>
        <dbReference type="ChEBI" id="CHEBI:74411"/>
        <dbReference type="ChEBI" id="CHEBI:74491"/>
    </reaction>
</comment>
<keyword evidence="21" id="KW-0131">Cell cycle</keyword>
<evidence type="ECO:0000256" key="15">
    <source>
        <dbReference type="ARBA" id="ARBA00022946"/>
    </source>
</evidence>
<gene>
    <name evidence="33" type="ORF">I79_013801</name>
</gene>
<feature type="region of interest" description="Disordered" evidence="31">
    <location>
        <begin position="1"/>
        <end position="59"/>
    </location>
</feature>
<keyword evidence="17" id="KW-0175">Coiled coil</keyword>
<keyword evidence="11" id="KW-0808">Transferase</keyword>
<comment type="subunit">
    <text evidence="4">Interacts with UHRF2/NIRF.</text>
</comment>
<keyword evidence="19" id="KW-0539">Nucleus</keyword>
<evidence type="ECO:0000256" key="20">
    <source>
        <dbReference type="ARBA" id="ARBA00023271"/>
    </source>
</evidence>
<feature type="compositionally biased region" description="Polar residues" evidence="31">
    <location>
        <begin position="402"/>
        <end position="411"/>
    </location>
</feature>
<dbReference type="InterPro" id="IPR007356">
    <property type="entry name" value="tRNA_m1G_MeTrfase_euk"/>
</dbReference>
<dbReference type="PROSITE" id="PS51675">
    <property type="entry name" value="SAM_MT_TRM10"/>
    <property type="match status" value="1"/>
</dbReference>
<dbReference type="InterPro" id="IPR028564">
    <property type="entry name" value="MT_TRM10-typ"/>
</dbReference>
<evidence type="ECO:0000256" key="5">
    <source>
        <dbReference type="ARBA" id="ARBA00012794"/>
    </source>
</evidence>
<dbReference type="InParanoid" id="G3HSH0"/>
<evidence type="ECO:0000256" key="3">
    <source>
        <dbReference type="ARBA" id="ARBA00004436"/>
    </source>
</evidence>
<dbReference type="Gene3D" id="3.40.1280.30">
    <property type="match status" value="1"/>
</dbReference>
<dbReference type="Proteomes" id="UP000001075">
    <property type="component" value="Unassembled WGS sequence"/>
</dbReference>
<dbReference type="InterPro" id="IPR029169">
    <property type="entry name" value="PCNP"/>
</dbReference>
<evidence type="ECO:0000256" key="11">
    <source>
        <dbReference type="ARBA" id="ARBA00022679"/>
    </source>
</evidence>
<evidence type="ECO:0000313" key="34">
    <source>
        <dbReference type="Proteomes" id="UP000001075"/>
    </source>
</evidence>
<keyword evidence="12" id="KW-0949">S-adenosyl-L-methionine</keyword>
<evidence type="ECO:0000256" key="12">
    <source>
        <dbReference type="ARBA" id="ARBA00022691"/>
    </source>
</evidence>
<evidence type="ECO:0000256" key="10">
    <source>
        <dbReference type="ARBA" id="ARBA00022603"/>
    </source>
</evidence>
<evidence type="ECO:0000256" key="21">
    <source>
        <dbReference type="ARBA" id="ARBA00023306"/>
    </source>
</evidence>
<feature type="domain" description="SAM-dependent MTase TRM10-type" evidence="32">
    <location>
        <begin position="196"/>
        <end position="388"/>
    </location>
</feature>
<dbReference type="Pfam" id="PF15473">
    <property type="entry name" value="PCNP"/>
    <property type="match status" value="1"/>
</dbReference>
<dbReference type="InterPro" id="IPR038459">
    <property type="entry name" value="MT_TRM10-typ_sf"/>
</dbReference>
<evidence type="ECO:0000256" key="28">
    <source>
        <dbReference type="ARBA" id="ARBA00048434"/>
    </source>
</evidence>
<dbReference type="InterPro" id="IPR025812">
    <property type="entry name" value="Trm10_C_MTase_dom"/>
</dbReference>
<dbReference type="GO" id="GO:0052905">
    <property type="term" value="F:tRNA (guanosine(9)-N1)-methyltransferase activity"/>
    <property type="evidence" value="ECO:0007669"/>
    <property type="project" value="UniProtKB-EC"/>
</dbReference>
<evidence type="ECO:0000256" key="19">
    <source>
        <dbReference type="ARBA" id="ARBA00023242"/>
    </source>
</evidence>
<dbReference type="GO" id="GO:0032259">
    <property type="term" value="P:methylation"/>
    <property type="evidence" value="ECO:0007669"/>
    <property type="project" value="UniProtKB-KW"/>
</dbReference>
<comment type="subcellular location">
    <subcellularLocation>
        <location evidence="3">Mitochondrion matrix</location>
        <location evidence="3">Mitochondrion nucleoid</location>
    </subcellularLocation>
    <subcellularLocation>
        <location evidence="2">Nucleus</location>
    </subcellularLocation>
</comment>
<evidence type="ECO:0000256" key="13">
    <source>
        <dbReference type="ARBA" id="ARBA00022694"/>
    </source>
</evidence>
<comment type="function">
    <text evidence="1">May be involved in cell cycle regulation.</text>
</comment>
<dbReference type="GO" id="GO:0070131">
    <property type="term" value="P:positive regulation of mitochondrial translation"/>
    <property type="evidence" value="ECO:0007669"/>
    <property type="project" value="TreeGrafter"/>
</dbReference>
<feature type="compositionally biased region" description="Acidic residues" evidence="31">
    <location>
        <begin position="497"/>
        <end position="508"/>
    </location>
</feature>
<evidence type="ECO:0000256" key="1">
    <source>
        <dbReference type="ARBA" id="ARBA00002646"/>
    </source>
</evidence>
<evidence type="ECO:0000256" key="27">
    <source>
        <dbReference type="ARBA" id="ARBA00048278"/>
    </source>
</evidence>
<dbReference type="FunFam" id="3.40.1280.30:FF:000003">
    <property type="entry name" value="tRNA methyltransferase 10C, mitochondrial RNase P subunit"/>
    <property type="match status" value="1"/>
</dbReference>
<dbReference type="GO" id="GO:0000049">
    <property type="term" value="F:tRNA binding"/>
    <property type="evidence" value="ECO:0007669"/>
    <property type="project" value="TreeGrafter"/>
</dbReference>
<evidence type="ECO:0000256" key="6">
    <source>
        <dbReference type="ARBA" id="ARBA00012797"/>
    </source>
</evidence>
<evidence type="ECO:0000256" key="8">
    <source>
        <dbReference type="ARBA" id="ARBA00022059"/>
    </source>
</evidence>
<dbReference type="GO" id="GO:0160106">
    <property type="term" value="F:tRNA (adenine(9)-N1)-methyltransferase activity"/>
    <property type="evidence" value="ECO:0007669"/>
    <property type="project" value="UniProtKB-EC"/>
</dbReference>
<evidence type="ECO:0000256" key="29">
    <source>
        <dbReference type="ARBA" id="ARBA00048481"/>
    </source>
</evidence>
<evidence type="ECO:0000256" key="2">
    <source>
        <dbReference type="ARBA" id="ARBA00004123"/>
    </source>
</evidence>
<dbReference type="EC" id="2.1.1.221" evidence="6"/>
<reference evidence="34" key="1">
    <citation type="journal article" date="2011" name="Nat. Biotechnol.">
        <title>The genomic sequence of the Chinese hamster ovary (CHO)-K1 cell line.</title>
        <authorList>
            <person name="Xu X."/>
            <person name="Nagarajan H."/>
            <person name="Lewis N.E."/>
            <person name="Pan S."/>
            <person name="Cai Z."/>
            <person name="Liu X."/>
            <person name="Chen W."/>
            <person name="Xie M."/>
            <person name="Wang W."/>
            <person name="Hammond S."/>
            <person name="Andersen M.R."/>
            <person name="Neff N."/>
            <person name="Passarelli B."/>
            <person name="Koh W."/>
            <person name="Fan H.C."/>
            <person name="Wang J."/>
            <person name="Gui Y."/>
            <person name="Lee K.H."/>
            <person name="Betenbaugh M.J."/>
            <person name="Quake S.R."/>
            <person name="Famili I."/>
            <person name="Palsson B.O."/>
            <person name="Wang J."/>
        </authorList>
    </citation>
    <scope>NUCLEOTIDE SEQUENCE [LARGE SCALE GENOMIC DNA]</scope>
    <source>
        <strain evidence="34">CHO K1 cell line</strain>
    </source>
</reference>
<evidence type="ECO:0000256" key="9">
    <source>
        <dbReference type="ARBA" id="ARBA00022553"/>
    </source>
</evidence>
<dbReference type="PANTHER" id="PTHR13563">
    <property type="entry name" value="TRNA (GUANINE-9-) METHYLTRANSFERASE"/>
    <property type="match status" value="1"/>
</dbReference>
<keyword evidence="13" id="KW-0819">tRNA processing</keyword>
<dbReference type="EMBL" id="JH000664">
    <property type="protein sequence ID" value="EGW00794.1"/>
    <property type="molecule type" value="Genomic_DNA"/>
</dbReference>
<comment type="subunit">
    <text evidence="30">Component of mitochondrial ribonuclease P, a complex composed of TRMT10C/MRPP1, HSD17B10/MRPP2 and PRORP/MRPP3. Interacts with HSD17B10/MRPP2; forming the MRPP1-MRPP2 subcomplex of the mitochondrial ribonuclease P complex. Interacts with GRSF1.</text>
</comment>
<feature type="region of interest" description="Disordered" evidence="31">
    <location>
        <begin position="497"/>
        <end position="525"/>
    </location>
</feature>
<comment type="catalytic activity">
    <reaction evidence="27">
        <text>adenosine(9) in tRNA + S-adenosyl-L-methionine = N(1)-methyladenosine(9) in tRNA + S-adenosyl-L-homocysteine + H(+)</text>
        <dbReference type="Rhea" id="RHEA:43148"/>
        <dbReference type="Rhea" id="RHEA-COMP:10363"/>
        <dbReference type="Rhea" id="RHEA-COMP:10364"/>
        <dbReference type="ChEBI" id="CHEBI:15378"/>
        <dbReference type="ChEBI" id="CHEBI:57856"/>
        <dbReference type="ChEBI" id="CHEBI:59789"/>
        <dbReference type="ChEBI" id="CHEBI:74411"/>
        <dbReference type="ChEBI" id="CHEBI:74491"/>
        <dbReference type="EC" id="2.1.1.218"/>
    </reaction>
</comment>
<keyword evidence="9" id="KW-0597">Phosphoprotein</keyword>
<comment type="catalytic activity">
    <reaction evidence="28">
        <text>guanosine(9) in tRNA + S-adenosyl-L-methionine = N(1)-methylguanosine(9) in tRNA + S-adenosyl-L-homocysteine + H(+)</text>
        <dbReference type="Rhea" id="RHEA:43156"/>
        <dbReference type="Rhea" id="RHEA-COMP:10367"/>
        <dbReference type="Rhea" id="RHEA-COMP:10368"/>
        <dbReference type="ChEBI" id="CHEBI:15378"/>
        <dbReference type="ChEBI" id="CHEBI:57856"/>
        <dbReference type="ChEBI" id="CHEBI:59789"/>
        <dbReference type="ChEBI" id="CHEBI:73542"/>
        <dbReference type="ChEBI" id="CHEBI:74269"/>
        <dbReference type="EC" id="2.1.1.221"/>
    </reaction>
</comment>
<dbReference type="GlyGen" id="G3HSH0">
    <property type="glycosylation" value="1 site"/>
</dbReference>
<keyword evidence="10" id="KW-0489">Methyltransferase</keyword>
<evidence type="ECO:0000256" key="23">
    <source>
        <dbReference type="ARBA" id="ARBA00029803"/>
    </source>
</evidence>
<sequence>MTSAGLGHFHKGSLADRGPTSSWETAGRDKHQRQRREDEAGLPAVPDFRRPQRKPPAPLRHVRRTLELDGWKTTMKSSIQEDGVSSVVSDKDEGVLAATREMIEMRRLLGKEVPEHITEEQLKIISECPSKSAQRKYLKYLFTKEKMKKADQAKKEKKVEAREEAKKARLVETTTDEKQQDFMFLRLWDRQMNFVMGWKGVQAMQFGQPLVFDMDYENYMKPFEIRNAVSQLLESEGWNRRDIDPFHIYFCNLKIDSAYHRELVKRYGGKWDKLLLTATEKSPVDLFPKDNIIYLTADSPNIMTTFKHDKIYIIGSFVDKNIQTGTSLAKAKRQHIATERLPLDKYLQWDLGSKNLTLDQVFRILLCMKNTGSWEEALKFVPKRKHIGYLEISQHSKEIFSKQKTTTSSFPKGSLNARTRKSNGGESSSRSAEKRSADEEAADLPTKPTKISKFGFAIGSQTTKKASAISIKLGSSKPKETVPTLAPKTLSVAAAFNEDEDSEPEEMPPEAKMRMKNIGRYHSSS</sequence>
<feature type="region of interest" description="Disordered" evidence="31">
    <location>
        <begin position="401"/>
        <end position="446"/>
    </location>
</feature>
<keyword evidence="20" id="KW-1135">Mitochondrion nucleoid</keyword>
<proteinExistence type="predicted"/>
<dbReference type="GO" id="GO:0097745">
    <property type="term" value="P:mitochondrial tRNA 5'-end processing"/>
    <property type="evidence" value="ECO:0007669"/>
    <property type="project" value="TreeGrafter"/>
</dbReference>
<name>G3HSH0_CRIGR</name>
<keyword evidence="16" id="KW-0007">Acetylation</keyword>
<evidence type="ECO:0000256" key="7">
    <source>
        <dbReference type="ARBA" id="ARBA00014681"/>
    </source>
</evidence>
<evidence type="ECO:0000256" key="30">
    <source>
        <dbReference type="ARBA" id="ARBA00065094"/>
    </source>
</evidence>
<dbReference type="GO" id="GO:0016567">
    <property type="term" value="P:protein ubiquitination"/>
    <property type="evidence" value="ECO:0007669"/>
    <property type="project" value="InterPro"/>
</dbReference>
<accession>G3HSH0</accession>
<dbReference type="CDD" id="cd18102">
    <property type="entry name" value="Trm10_MRRP1"/>
    <property type="match status" value="1"/>
</dbReference>
<keyword evidence="15" id="KW-0809">Transit peptide</keyword>
<keyword evidence="18" id="KW-0496">Mitochondrion</keyword>
<evidence type="ECO:0000256" key="16">
    <source>
        <dbReference type="ARBA" id="ARBA00022990"/>
    </source>
</evidence>
<dbReference type="eggNOG" id="KOG2967">
    <property type="taxonomic scope" value="Eukaryota"/>
</dbReference>
<evidence type="ECO:0000256" key="18">
    <source>
        <dbReference type="ARBA" id="ARBA00023128"/>
    </source>
</evidence>
<keyword evidence="14" id="KW-0832">Ubl conjugation</keyword>
<evidence type="ECO:0000256" key="24">
    <source>
        <dbReference type="ARBA" id="ARBA00030623"/>
    </source>
</evidence>
<dbReference type="AlphaFoldDB" id="G3HSH0"/>
<dbReference type="GO" id="GO:0042645">
    <property type="term" value="C:mitochondrial nucleoid"/>
    <property type="evidence" value="ECO:0007669"/>
    <property type="project" value="UniProtKB-SubCell"/>
</dbReference>
<evidence type="ECO:0000313" key="33">
    <source>
        <dbReference type="EMBL" id="EGW00794.1"/>
    </source>
</evidence>
<evidence type="ECO:0000256" key="4">
    <source>
        <dbReference type="ARBA" id="ARBA00011097"/>
    </source>
</evidence>
<evidence type="ECO:0000259" key="32">
    <source>
        <dbReference type="PROSITE" id="PS51675"/>
    </source>
</evidence>
<dbReference type="GO" id="GO:0005654">
    <property type="term" value="C:nucleoplasm"/>
    <property type="evidence" value="ECO:0007669"/>
    <property type="project" value="TreeGrafter"/>
</dbReference>
<evidence type="ECO:0000256" key="31">
    <source>
        <dbReference type="SAM" id="MobiDB-lite"/>
    </source>
</evidence>
<dbReference type="STRING" id="10029.G3HSH0"/>
<dbReference type="FunCoup" id="G3HSH0">
    <property type="interactions" value="2486"/>
</dbReference>
<dbReference type="PaxDb" id="10029-XP_007629611.1"/>
<dbReference type="PANTHER" id="PTHR13563:SF5">
    <property type="entry name" value="TRNA METHYLTRANSFERASE 10 HOMOLOG C"/>
    <property type="match status" value="1"/>
</dbReference>
<evidence type="ECO:0000256" key="14">
    <source>
        <dbReference type="ARBA" id="ARBA00022843"/>
    </source>
</evidence>
<dbReference type="EC" id="2.1.1.218" evidence="5"/>
<evidence type="ECO:0000256" key="25">
    <source>
        <dbReference type="ARBA" id="ARBA00031759"/>
    </source>
</evidence>
<organism evidence="33 34">
    <name type="scientific">Cricetulus griseus</name>
    <name type="common">Chinese hamster</name>
    <name type="synonym">Cricetulus barabensis griseus</name>
    <dbReference type="NCBI Taxonomy" id="10029"/>
    <lineage>
        <taxon>Eukaryota</taxon>
        <taxon>Metazoa</taxon>
        <taxon>Chordata</taxon>
        <taxon>Craniata</taxon>
        <taxon>Vertebrata</taxon>
        <taxon>Euteleostomi</taxon>
        <taxon>Mammalia</taxon>
        <taxon>Eutheria</taxon>
        <taxon>Euarchontoglires</taxon>
        <taxon>Glires</taxon>
        <taxon>Rodentia</taxon>
        <taxon>Myomorpha</taxon>
        <taxon>Muroidea</taxon>
        <taxon>Cricetidae</taxon>
        <taxon>Cricetinae</taxon>
        <taxon>Cricetulus</taxon>
    </lineage>
</organism>
<evidence type="ECO:0000256" key="26">
    <source>
        <dbReference type="ARBA" id="ARBA00033019"/>
    </source>
</evidence>
<evidence type="ECO:0000256" key="22">
    <source>
        <dbReference type="ARBA" id="ARBA00029727"/>
    </source>
</evidence>
<protein>
    <recommendedName>
        <fullName evidence="8">PEST proteolytic signal-containing nuclear protein</fullName>
        <ecNumber evidence="5">2.1.1.218</ecNumber>
        <ecNumber evidence="6">2.1.1.221</ecNumber>
    </recommendedName>
    <alternativeName>
        <fullName evidence="24">Mitochondrial ribonuclease P protein 1</fullName>
    </alternativeName>
    <alternativeName>
        <fullName evidence="23">RNA (guanine-9-)-methyltransferase domain-containing protein 1</fullName>
    </alternativeName>
    <alternativeName>
        <fullName evidence="25">mRNA methyladenosine-N(1)-methyltransferase</fullName>
    </alternativeName>
    <alternativeName>
        <fullName evidence="26">tRNA (adenine(9)-N(1))-methyltransferase</fullName>
    </alternativeName>
    <alternativeName>
        <fullName evidence="22">tRNA (guanine(9)-N(1))-methyltransferase</fullName>
    </alternativeName>
    <alternativeName>
        <fullName evidence="7">tRNA methyltransferase 10 homolog C</fullName>
    </alternativeName>
</protein>